<feature type="domain" description="DUF7894" evidence="1">
    <location>
        <begin position="1"/>
        <end position="241"/>
    </location>
</feature>
<accession>A0ABD1QF82</accession>
<organism evidence="2 3">
    <name type="scientific">Abeliophyllum distichum</name>
    <dbReference type="NCBI Taxonomy" id="126358"/>
    <lineage>
        <taxon>Eukaryota</taxon>
        <taxon>Viridiplantae</taxon>
        <taxon>Streptophyta</taxon>
        <taxon>Embryophyta</taxon>
        <taxon>Tracheophyta</taxon>
        <taxon>Spermatophyta</taxon>
        <taxon>Magnoliopsida</taxon>
        <taxon>eudicotyledons</taxon>
        <taxon>Gunneridae</taxon>
        <taxon>Pentapetalae</taxon>
        <taxon>asterids</taxon>
        <taxon>lamiids</taxon>
        <taxon>Lamiales</taxon>
        <taxon>Oleaceae</taxon>
        <taxon>Forsythieae</taxon>
        <taxon>Abeliophyllum</taxon>
    </lineage>
</organism>
<dbReference type="InterPro" id="IPR057216">
    <property type="entry name" value="DUF7894"/>
</dbReference>
<dbReference type="PANTHER" id="PTHR37221">
    <property type="entry name" value="OS02G0582400 PROTEIN"/>
    <property type="match status" value="1"/>
</dbReference>
<dbReference type="EMBL" id="JBFOLK010000011">
    <property type="protein sequence ID" value="KAL2474427.1"/>
    <property type="molecule type" value="Genomic_DNA"/>
</dbReference>
<comment type="caution">
    <text evidence="2">The sequence shown here is derived from an EMBL/GenBank/DDBJ whole genome shotgun (WGS) entry which is preliminary data.</text>
</comment>
<name>A0ABD1QF82_9LAMI</name>
<proteinExistence type="predicted"/>
<evidence type="ECO:0000313" key="3">
    <source>
        <dbReference type="Proteomes" id="UP001604336"/>
    </source>
</evidence>
<gene>
    <name evidence="2" type="ORF">Adt_35163</name>
</gene>
<dbReference type="AlphaFoldDB" id="A0ABD1QF82"/>
<sequence>MKVAPKVILLFNDADGLGAAFYGALRPNPGSNLQILNDSFELSLERYGVKDHKASGQILHFLNANGLYEVSILLLQNYQPPVLACALTEVLTSLAGVDLSTMPTLVVPFVVPEYKLKLENRYLVTSEKVSVYGMKLGPTTYVTQGLSSTLQKPPPSMKIYHEDLACLLHLVSVIKVPTLVLIGQSSQHLHRKTYKEELEVIHVMGEHLAGISSLSFAKEKMAWNPTKTSRDTEEPWRALYG</sequence>
<protein>
    <recommendedName>
        <fullName evidence="1">DUF7894 domain-containing protein</fullName>
    </recommendedName>
</protein>
<reference evidence="3" key="1">
    <citation type="submission" date="2024-07" db="EMBL/GenBank/DDBJ databases">
        <title>Two chromosome-level genome assemblies of Korean endemic species Abeliophyllum distichum and Forsythia ovata (Oleaceae).</title>
        <authorList>
            <person name="Jang H."/>
        </authorList>
    </citation>
    <scope>NUCLEOTIDE SEQUENCE [LARGE SCALE GENOMIC DNA]</scope>
</reference>
<dbReference type="Proteomes" id="UP001604336">
    <property type="component" value="Unassembled WGS sequence"/>
</dbReference>
<keyword evidence="3" id="KW-1185">Reference proteome</keyword>
<evidence type="ECO:0000313" key="2">
    <source>
        <dbReference type="EMBL" id="KAL2474427.1"/>
    </source>
</evidence>
<dbReference type="Pfam" id="PF25428">
    <property type="entry name" value="DUF7894"/>
    <property type="match status" value="1"/>
</dbReference>
<evidence type="ECO:0000259" key="1">
    <source>
        <dbReference type="Pfam" id="PF25428"/>
    </source>
</evidence>
<dbReference type="PANTHER" id="PTHR37221:SF1">
    <property type="entry name" value="OS02G0582400 PROTEIN"/>
    <property type="match status" value="1"/>
</dbReference>